<evidence type="ECO:0000256" key="1">
    <source>
        <dbReference type="SAM" id="Phobius"/>
    </source>
</evidence>
<dbReference type="Proteomes" id="UP000077266">
    <property type="component" value="Unassembled WGS sequence"/>
</dbReference>
<accession>A0A165GL65</accession>
<feature type="transmembrane region" description="Helical" evidence="1">
    <location>
        <begin position="119"/>
        <end position="140"/>
    </location>
</feature>
<feature type="transmembrane region" description="Helical" evidence="1">
    <location>
        <begin position="224"/>
        <end position="245"/>
    </location>
</feature>
<keyword evidence="1" id="KW-0812">Transmembrane</keyword>
<feature type="transmembrane region" description="Helical" evidence="1">
    <location>
        <begin position="12"/>
        <end position="32"/>
    </location>
</feature>
<feature type="transmembrane region" description="Helical" evidence="1">
    <location>
        <begin position="85"/>
        <end position="107"/>
    </location>
</feature>
<feature type="transmembrane region" description="Helical" evidence="1">
    <location>
        <begin position="160"/>
        <end position="182"/>
    </location>
</feature>
<gene>
    <name evidence="2" type="ORF">EXIGLDRAFT_770581</name>
</gene>
<keyword evidence="3" id="KW-1185">Reference proteome</keyword>
<dbReference type="OrthoDB" id="3197626at2759"/>
<proteinExistence type="predicted"/>
<dbReference type="EMBL" id="KV426043">
    <property type="protein sequence ID" value="KZV90683.1"/>
    <property type="molecule type" value="Genomic_DNA"/>
</dbReference>
<sequence length="307" mass="34411">MVNWQDPSIEVFSGYVSIVLMHISSGFYFWEFSISLWFDWKLVAKKGAFRSTSWPYLLTRYPLLIGLITGVVATVSREPVSDCSALYKLVAGNCILSIAMASLLLALRVVAVCNRKRWIVVLFSCAWLFECAMLTYAIVLAEGVYVPVLHACVLVQNAPIHYSFFAPFGMDLLCLVAMLAMLYNHRGLGLWRLLVSQGLMYFVIILTFHVPVAALVLLKMNGAVFTTHGMHTMMEFPAMVAMVIASTRMYRELRDFNNTAVDTFSMPATPTRWAHRQSSRSTGTILPMSQLAVIRGGPDRKSVPETE</sequence>
<dbReference type="AlphaFoldDB" id="A0A165GL65"/>
<organism evidence="2 3">
    <name type="scientific">Exidia glandulosa HHB12029</name>
    <dbReference type="NCBI Taxonomy" id="1314781"/>
    <lineage>
        <taxon>Eukaryota</taxon>
        <taxon>Fungi</taxon>
        <taxon>Dikarya</taxon>
        <taxon>Basidiomycota</taxon>
        <taxon>Agaricomycotina</taxon>
        <taxon>Agaricomycetes</taxon>
        <taxon>Auriculariales</taxon>
        <taxon>Exidiaceae</taxon>
        <taxon>Exidia</taxon>
    </lineage>
</organism>
<keyword evidence="1" id="KW-1133">Transmembrane helix</keyword>
<feature type="transmembrane region" description="Helical" evidence="1">
    <location>
        <begin position="194"/>
        <end position="218"/>
    </location>
</feature>
<protein>
    <submittedName>
        <fullName evidence="2">Uncharacterized protein</fullName>
    </submittedName>
</protein>
<keyword evidence="1" id="KW-0472">Membrane</keyword>
<feature type="transmembrane region" description="Helical" evidence="1">
    <location>
        <begin position="53"/>
        <end position="73"/>
    </location>
</feature>
<evidence type="ECO:0000313" key="3">
    <source>
        <dbReference type="Proteomes" id="UP000077266"/>
    </source>
</evidence>
<reference evidence="2 3" key="1">
    <citation type="journal article" date="2016" name="Mol. Biol. Evol.">
        <title>Comparative Genomics of Early-Diverging Mushroom-Forming Fungi Provides Insights into the Origins of Lignocellulose Decay Capabilities.</title>
        <authorList>
            <person name="Nagy L.G."/>
            <person name="Riley R."/>
            <person name="Tritt A."/>
            <person name="Adam C."/>
            <person name="Daum C."/>
            <person name="Floudas D."/>
            <person name="Sun H."/>
            <person name="Yadav J.S."/>
            <person name="Pangilinan J."/>
            <person name="Larsson K.H."/>
            <person name="Matsuura K."/>
            <person name="Barry K."/>
            <person name="Labutti K."/>
            <person name="Kuo R."/>
            <person name="Ohm R.A."/>
            <person name="Bhattacharya S.S."/>
            <person name="Shirouzu T."/>
            <person name="Yoshinaga Y."/>
            <person name="Martin F.M."/>
            <person name="Grigoriev I.V."/>
            <person name="Hibbett D.S."/>
        </authorList>
    </citation>
    <scope>NUCLEOTIDE SEQUENCE [LARGE SCALE GENOMIC DNA]</scope>
    <source>
        <strain evidence="2 3">HHB12029</strain>
    </source>
</reference>
<name>A0A165GL65_EXIGL</name>
<dbReference type="InParanoid" id="A0A165GL65"/>
<evidence type="ECO:0000313" key="2">
    <source>
        <dbReference type="EMBL" id="KZV90683.1"/>
    </source>
</evidence>